<dbReference type="Pfam" id="PF00083">
    <property type="entry name" value="Sugar_tr"/>
    <property type="match status" value="1"/>
</dbReference>
<evidence type="ECO:0000256" key="4">
    <source>
        <dbReference type="ARBA" id="ARBA00022475"/>
    </source>
</evidence>
<gene>
    <name evidence="12" type="ORF">PFR_JS23_187</name>
</gene>
<protein>
    <submittedName>
        <fullName evidence="12">YdjK</fullName>
    </submittedName>
</protein>
<keyword evidence="4" id="KW-1003">Cell membrane</keyword>
<keyword evidence="5" id="KW-0762">Sugar transport</keyword>
<dbReference type="NCBIfam" id="TIGR00879">
    <property type="entry name" value="SP"/>
    <property type="match status" value="1"/>
</dbReference>
<evidence type="ECO:0000313" key="13">
    <source>
        <dbReference type="Proteomes" id="UP000250080"/>
    </source>
</evidence>
<dbReference type="GO" id="GO:0005886">
    <property type="term" value="C:plasma membrane"/>
    <property type="evidence" value="ECO:0007669"/>
    <property type="project" value="UniProtKB-SubCell"/>
</dbReference>
<feature type="transmembrane region" description="Helical" evidence="11">
    <location>
        <begin position="33"/>
        <end position="54"/>
    </location>
</feature>
<comment type="similarity">
    <text evidence="2 9">Belongs to the major facilitator superfamily. Sugar transporter (TC 2.A.1.1) family.</text>
</comment>
<comment type="subcellular location">
    <subcellularLocation>
        <location evidence="1">Cell membrane</location>
        <topology evidence="1">Multi-pass membrane protein</topology>
    </subcellularLocation>
</comment>
<organism evidence="12 13">
    <name type="scientific">Propionibacterium freudenreichii</name>
    <dbReference type="NCBI Taxonomy" id="1744"/>
    <lineage>
        <taxon>Bacteria</taxon>
        <taxon>Bacillati</taxon>
        <taxon>Actinomycetota</taxon>
        <taxon>Actinomycetes</taxon>
        <taxon>Propionibacteriales</taxon>
        <taxon>Propionibacteriaceae</taxon>
        <taxon>Propionibacterium</taxon>
    </lineage>
</organism>
<dbReference type="Proteomes" id="UP000250080">
    <property type="component" value="Chromosome I"/>
</dbReference>
<dbReference type="PROSITE" id="PS00217">
    <property type="entry name" value="SUGAR_TRANSPORT_2"/>
    <property type="match status" value="1"/>
</dbReference>
<keyword evidence="8 11" id="KW-0472">Membrane</keyword>
<name>A0A0A8SBQ9_9ACTN</name>
<feature type="transmembrane region" description="Helical" evidence="11">
    <location>
        <begin position="410"/>
        <end position="430"/>
    </location>
</feature>
<dbReference type="InterPro" id="IPR050814">
    <property type="entry name" value="Myo-inositol_Transporter"/>
</dbReference>
<evidence type="ECO:0000256" key="11">
    <source>
        <dbReference type="SAM" id="Phobius"/>
    </source>
</evidence>
<feature type="transmembrane region" description="Helical" evidence="11">
    <location>
        <begin position="105"/>
        <end position="126"/>
    </location>
</feature>
<feature type="compositionally biased region" description="Polar residues" evidence="10">
    <location>
        <begin position="13"/>
        <end position="22"/>
    </location>
</feature>
<dbReference type="InterPro" id="IPR003663">
    <property type="entry name" value="Sugar/inositol_transpt"/>
</dbReference>
<feature type="transmembrane region" description="Helical" evidence="11">
    <location>
        <begin position="192"/>
        <end position="212"/>
    </location>
</feature>
<feature type="transmembrane region" description="Helical" evidence="11">
    <location>
        <begin position="166"/>
        <end position="186"/>
    </location>
</feature>
<evidence type="ECO:0000256" key="6">
    <source>
        <dbReference type="ARBA" id="ARBA00022692"/>
    </source>
</evidence>
<dbReference type="CDD" id="cd17359">
    <property type="entry name" value="MFS_XylE_like"/>
    <property type="match status" value="1"/>
</dbReference>
<proteinExistence type="inferred from homology"/>
<feature type="transmembrane region" description="Helical" evidence="11">
    <location>
        <begin position="276"/>
        <end position="298"/>
    </location>
</feature>
<dbReference type="AlphaFoldDB" id="A0A0A8SBQ9"/>
<keyword evidence="6 11" id="KW-0812">Transmembrane</keyword>
<dbReference type="PRINTS" id="PR00171">
    <property type="entry name" value="SUGRTRNSPORT"/>
</dbReference>
<evidence type="ECO:0000256" key="2">
    <source>
        <dbReference type="ARBA" id="ARBA00010992"/>
    </source>
</evidence>
<dbReference type="PROSITE" id="PS50850">
    <property type="entry name" value="MFS"/>
    <property type="match status" value="1"/>
</dbReference>
<feature type="transmembrane region" description="Helical" evidence="11">
    <location>
        <begin position="371"/>
        <end position="398"/>
    </location>
</feature>
<evidence type="ECO:0000256" key="5">
    <source>
        <dbReference type="ARBA" id="ARBA00022597"/>
    </source>
</evidence>
<dbReference type="OrthoDB" id="4008739at2"/>
<feature type="region of interest" description="Disordered" evidence="10">
    <location>
        <begin position="1"/>
        <end position="23"/>
    </location>
</feature>
<dbReference type="EMBL" id="LT618793">
    <property type="protein sequence ID" value="SCQ74461.1"/>
    <property type="molecule type" value="Genomic_DNA"/>
</dbReference>
<evidence type="ECO:0000313" key="12">
    <source>
        <dbReference type="EMBL" id="SCQ74461.1"/>
    </source>
</evidence>
<evidence type="ECO:0000256" key="9">
    <source>
        <dbReference type="RuleBase" id="RU003346"/>
    </source>
</evidence>
<dbReference type="InterPro" id="IPR036259">
    <property type="entry name" value="MFS_trans_sf"/>
</dbReference>
<dbReference type="InterPro" id="IPR005829">
    <property type="entry name" value="Sugar_transporter_CS"/>
</dbReference>
<dbReference type="InterPro" id="IPR020846">
    <property type="entry name" value="MFS_dom"/>
</dbReference>
<feature type="transmembrane region" description="Helical" evidence="11">
    <location>
        <begin position="436"/>
        <end position="458"/>
    </location>
</feature>
<feature type="transmembrane region" description="Helical" evidence="11">
    <location>
        <begin position="318"/>
        <end position="336"/>
    </location>
</feature>
<feature type="transmembrane region" description="Helical" evidence="11">
    <location>
        <begin position="132"/>
        <end position="154"/>
    </location>
</feature>
<dbReference type="InterPro" id="IPR047984">
    <property type="entry name" value="XylE-like"/>
</dbReference>
<feature type="transmembrane region" description="Helical" evidence="11">
    <location>
        <begin position="74"/>
        <end position="93"/>
    </location>
</feature>
<dbReference type="PANTHER" id="PTHR48020">
    <property type="entry name" value="PROTON MYO-INOSITOL COTRANSPORTER"/>
    <property type="match status" value="1"/>
</dbReference>
<dbReference type="GO" id="GO:0022857">
    <property type="term" value="F:transmembrane transporter activity"/>
    <property type="evidence" value="ECO:0007669"/>
    <property type="project" value="InterPro"/>
</dbReference>
<evidence type="ECO:0000256" key="1">
    <source>
        <dbReference type="ARBA" id="ARBA00004651"/>
    </source>
</evidence>
<dbReference type="PANTHER" id="PTHR48020:SF12">
    <property type="entry name" value="PROTON MYO-INOSITOL COTRANSPORTER"/>
    <property type="match status" value="1"/>
</dbReference>
<evidence type="ECO:0000256" key="8">
    <source>
        <dbReference type="ARBA" id="ARBA00023136"/>
    </source>
</evidence>
<feature type="transmembrane region" description="Helical" evidence="11">
    <location>
        <begin position="343"/>
        <end position="365"/>
    </location>
</feature>
<evidence type="ECO:0000256" key="10">
    <source>
        <dbReference type="SAM" id="MobiDB-lite"/>
    </source>
</evidence>
<reference evidence="12 13" key="1">
    <citation type="submission" date="2016-09" db="EMBL/GenBank/DDBJ databases">
        <authorList>
            <person name="Laine KS P."/>
        </authorList>
    </citation>
    <scope>NUCLEOTIDE SEQUENCE [LARGE SCALE GENOMIC DNA]</scope>
    <source>
        <strain evidence="12">PFRJS-23</strain>
    </source>
</reference>
<dbReference type="InterPro" id="IPR005828">
    <property type="entry name" value="MFS_sugar_transport-like"/>
</dbReference>
<keyword evidence="7 11" id="KW-1133">Transmembrane helix</keyword>
<accession>A0A0A8SBQ9</accession>
<dbReference type="RefSeq" id="WP_055344178.1">
    <property type="nucleotide sequence ID" value="NZ_CCYN01000022.1"/>
</dbReference>
<dbReference type="Gene3D" id="1.20.1250.20">
    <property type="entry name" value="MFS general substrate transporter like domains"/>
    <property type="match status" value="1"/>
</dbReference>
<evidence type="ECO:0000256" key="3">
    <source>
        <dbReference type="ARBA" id="ARBA00022448"/>
    </source>
</evidence>
<evidence type="ECO:0000256" key="7">
    <source>
        <dbReference type="ARBA" id="ARBA00022989"/>
    </source>
</evidence>
<keyword evidence="3 9" id="KW-0813">Transport</keyword>
<sequence>MSNAVRDAGGTKPASQQENQLPPFTVGPHSKRLGIIAVIATFGGLLFGYDTGVVNGALTPMKADLGLTSVTEGFVVSILVVGAAFGAIIEGGVSNRLGRRRSIQMLALIFMIGTTGCVLAPTWQVLGIFRFILGLAVGGASAVVPVYLAEIAPVERRGSLVTRNELMIVSGQVSAFIINAIIYQYWGDHLSVWRYMLLVALLPAIGLFFGMLKVPESPRWLMSKGREDDALAVLKLIRSPERAEAELVEMRCLVSADQKAESASWSDLRTPWIRRIVFIGIGIGMFSQFSGINAIMYYGTQLLSNTGFSADTAIMANTLNGLASMMGVTVAVIIMNRINRRTMVITGFCLTTTFHVLVGICALAIPDGVAAKPVVILVLVMCFVFSMQALIGPLTWLLLSEIFPLRVRSFAMGVSVFMLWVANSIVAFAFPPLVEGVGVSTTFFIFAGLGVLAIIFMVRMVPETRNKTLEHFEEEMRQHGEPTAAGS</sequence>
<dbReference type="SUPFAM" id="SSF103473">
    <property type="entry name" value="MFS general substrate transporter"/>
    <property type="match status" value="1"/>
</dbReference>
<dbReference type="FunFam" id="1.20.1250.20:FF:000218">
    <property type="entry name" value="facilitated trehalose transporter Tret1"/>
    <property type="match status" value="1"/>
</dbReference>